<evidence type="ECO:0000313" key="1">
    <source>
        <dbReference type="EMBL" id="MPM93433.1"/>
    </source>
</evidence>
<comment type="caution">
    <text evidence="1">The sequence shown here is derived from an EMBL/GenBank/DDBJ whole genome shotgun (WGS) entry which is preliminary data.</text>
</comment>
<dbReference type="EMBL" id="VSSQ01040235">
    <property type="protein sequence ID" value="MPM93433.1"/>
    <property type="molecule type" value="Genomic_DNA"/>
</dbReference>
<dbReference type="AlphaFoldDB" id="A0A645DXW2"/>
<proteinExistence type="predicted"/>
<name>A0A645DXW2_9ZZZZ</name>
<organism evidence="1">
    <name type="scientific">bioreactor metagenome</name>
    <dbReference type="NCBI Taxonomy" id="1076179"/>
    <lineage>
        <taxon>unclassified sequences</taxon>
        <taxon>metagenomes</taxon>
        <taxon>ecological metagenomes</taxon>
    </lineage>
</organism>
<sequence>MPRPAQHTGWTGQGHASGSDAIEERGCAWVSPFVLVRIIRFDIAAIALTVPGAAAPTYRSCSLHFRCHEAGPFQINALAPDTRDTRVATVAPRLRQVSLSLRQSFARRSDSGTRTLVRNEQPFPLFSIFCKSSDAAGATVASKLRCQPQTQWQGRAG</sequence>
<reference evidence="1" key="1">
    <citation type="submission" date="2019-08" db="EMBL/GenBank/DDBJ databases">
        <authorList>
            <person name="Kucharzyk K."/>
            <person name="Murdoch R.W."/>
            <person name="Higgins S."/>
            <person name="Loffler F."/>
        </authorList>
    </citation>
    <scope>NUCLEOTIDE SEQUENCE</scope>
</reference>
<accession>A0A645DXW2</accession>
<gene>
    <name evidence="1" type="ORF">SDC9_140570</name>
</gene>
<protein>
    <submittedName>
        <fullName evidence="1">Uncharacterized protein</fullName>
    </submittedName>
</protein>